<evidence type="ECO:0000256" key="1">
    <source>
        <dbReference type="ARBA" id="ARBA00022490"/>
    </source>
</evidence>
<evidence type="ECO:0000256" key="3">
    <source>
        <dbReference type="ARBA" id="ARBA00023125"/>
    </source>
</evidence>
<proteinExistence type="predicted"/>
<dbReference type="InterPro" id="IPR007492">
    <property type="entry name" value="LytTR_DNA-bd_dom"/>
</dbReference>
<name>A0A0U1NYS4_9BACI</name>
<keyword evidence="1" id="KW-0963">Cytoplasm</keyword>
<evidence type="ECO:0000256" key="2">
    <source>
        <dbReference type="ARBA" id="ARBA00023015"/>
    </source>
</evidence>
<reference evidence="7" key="1">
    <citation type="submission" date="2015-05" db="EMBL/GenBank/DDBJ databases">
        <authorList>
            <person name="Urmite Genomes"/>
        </authorList>
    </citation>
    <scope>NUCLEOTIDE SEQUENCE [LARGE SCALE GENOMIC DNA]</scope>
    <source>
        <strain evidence="7">LF1</strain>
    </source>
</reference>
<dbReference type="RefSeq" id="WP_090635254.1">
    <property type="nucleotide sequence ID" value="NZ_CVRB01000003.1"/>
</dbReference>
<dbReference type="OrthoDB" id="9808614at2"/>
<dbReference type="PANTHER" id="PTHR37299:SF2">
    <property type="entry name" value="HTH LYTTR-TYPE DOMAIN-CONTAINING PROTEIN"/>
    <property type="match status" value="1"/>
</dbReference>
<dbReference type="Proteomes" id="UP000199087">
    <property type="component" value="Unassembled WGS sequence"/>
</dbReference>
<keyword evidence="7" id="KW-1185">Reference proteome</keyword>
<dbReference type="AlphaFoldDB" id="A0A0U1NYS4"/>
<protein>
    <submittedName>
        <fullName evidence="6">Response regulator, LytTR family</fullName>
    </submittedName>
</protein>
<keyword evidence="2" id="KW-0805">Transcription regulation</keyword>
<dbReference type="EMBL" id="CVRB01000003">
    <property type="protein sequence ID" value="CRK82952.1"/>
    <property type="molecule type" value="Genomic_DNA"/>
</dbReference>
<dbReference type="STRING" id="1499688.BN000_02907"/>
<organism evidence="6 7">
    <name type="scientific">Neobacillus massiliamazoniensis</name>
    <dbReference type="NCBI Taxonomy" id="1499688"/>
    <lineage>
        <taxon>Bacteria</taxon>
        <taxon>Bacillati</taxon>
        <taxon>Bacillota</taxon>
        <taxon>Bacilli</taxon>
        <taxon>Bacillales</taxon>
        <taxon>Bacillaceae</taxon>
        <taxon>Neobacillus</taxon>
    </lineage>
</organism>
<gene>
    <name evidence="6" type="ORF">BN000_02907</name>
</gene>
<dbReference type="PANTHER" id="PTHR37299">
    <property type="entry name" value="TRANSCRIPTIONAL REGULATOR-RELATED"/>
    <property type="match status" value="1"/>
</dbReference>
<dbReference type="SMART" id="SM00850">
    <property type="entry name" value="LytTR"/>
    <property type="match status" value="1"/>
</dbReference>
<dbReference type="GO" id="GO:0000156">
    <property type="term" value="F:phosphorelay response regulator activity"/>
    <property type="evidence" value="ECO:0007669"/>
    <property type="project" value="InterPro"/>
</dbReference>
<accession>A0A0U1NYS4</accession>
<dbReference type="Pfam" id="PF04397">
    <property type="entry name" value="LytTR"/>
    <property type="match status" value="1"/>
</dbReference>
<evidence type="ECO:0000313" key="6">
    <source>
        <dbReference type="EMBL" id="CRK82952.1"/>
    </source>
</evidence>
<sequence>MKLFLNIDKVIKETRVTIEGPELDENIQELIDFIYGREQQFLIGKKGEMQHILKPDDIHYFHTENVHIIAVTETDSFILKEKLYELEAMLPSKKFIRLSKSVIANLNQLSRFEASFNGTLCVYFKSGKKEYVSRTYVPAIKEALKLNRRKVE</sequence>
<dbReference type="InterPro" id="IPR046947">
    <property type="entry name" value="LytR-like"/>
</dbReference>
<feature type="domain" description="HTH LytTR-type" evidence="5">
    <location>
        <begin position="42"/>
        <end position="146"/>
    </location>
</feature>
<dbReference type="GO" id="GO:0003677">
    <property type="term" value="F:DNA binding"/>
    <property type="evidence" value="ECO:0007669"/>
    <property type="project" value="UniProtKB-KW"/>
</dbReference>
<keyword evidence="3" id="KW-0238">DNA-binding</keyword>
<evidence type="ECO:0000259" key="5">
    <source>
        <dbReference type="PROSITE" id="PS50930"/>
    </source>
</evidence>
<dbReference type="PROSITE" id="PS50930">
    <property type="entry name" value="HTH_LYTTR"/>
    <property type="match status" value="1"/>
</dbReference>
<dbReference type="Gene3D" id="2.40.50.1020">
    <property type="entry name" value="LytTr DNA-binding domain"/>
    <property type="match status" value="1"/>
</dbReference>
<evidence type="ECO:0000313" key="7">
    <source>
        <dbReference type="Proteomes" id="UP000199087"/>
    </source>
</evidence>
<keyword evidence="4" id="KW-0804">Transcription</keyword>
<evidence type="ECO:0000256" key="4">
    <source>
        <dbReference type="ARBA" id="ARBA00023163"/>
    </source>
</evidence>